<reference evidence="1 2" key="1">
    <citation type="submission" date="2020-10" db="EMBL/GenBank/DDBJ databases">
        <authorList>
            <person name="Castelo-Branco R."/>
            <person name="Eusebio N."/>
            <person name="Adriana R."/>
            <person name="Vieira A."/>
            <person name="Brugerolle De Fraissinette N."/>
            <person name="Rezende De Castro R."/>
            <person name="Schneider M.P."/>
            <person name="Vasconcelos V."/>
            <person name="Leao P.N."/>
        </authorList>
    </citation>
    <scope>NUCLEOTIDE SEQUENCE [LARGE SCALE GENOMIC DNA]</scope>
    <source>
        <strain evidence="1 2">LEGE 03274</strain>
    </source>
</reference>
<dbReference type="NCBIfam" id="TIGR03792">
    <property type="entry name" value="TIGR03792 family protein"/>
    <property type="match status" value="1"/>
</dbReference>
<evidence type="ECO:0000313" key="1">
    <source>
        <dbReference type="EMBL" id="MBE9223302.1"/>
    </source>
</evidence>
<dbReference type="RefSeq" id="WP_193801478.1">
    <property type="nucleotide sequence ID" value="NZ_JADEWC010000028.1"/>
</dbReference>
<dbReference type="SUPFAM" id="SSF54909">
    <property type="entry name" value="Dimeric alpha+beta barrel"/>
    <property type="match status" value="1"/>
</dbReference>
<proteinExistence type="predicted"/>
<keyword evidence="2" id="KW-1185">Reference proteome</keyword>
<dbReference type="InterPro" id="IPR011008">
    <property type="entry name" value="Dimeric_a/b-barrel"/>
</dbReference>
<evidence type="ECO:0000313" key="2">
    <source>
        <dbReference type="Proteomes" id="UP000654604"/>
    </source>
</evidence>
<sequence length="98" mass="11905">MVIEWLKFRVCPSHHGFFLEQDRLIWTRNLKNYQGFVDKQIWINPDCEDEIIFVITWASRDLWKAIPVESLKFIESKFKVAMGNISFEMIESREFYRV</sequence>
<comment type="caution">
    <text evidence="1">The sequence shown here is derived from an EMBL/GenBank/DDBJ whole genome shotgun (WGS) entry which is preliminary data.</text>
</comment>
<dbReference type="EMBL" id="JADEWC010000028">
    <property type="protein sequence ID" value="MBE9223302.1"/>
    <property type="molecule type" value="Genomic_DNA"/>
</dbReference>
<dbReference type="Proteomes" id="UP000654604">
    <property type="component" value="Unassembled WGS sequence"/>
</dbReference>
<organism evidence="1 2">
    <name type="scientific">Cyanobacterium stanieri LEGE 03274</name>
    <dbReference type="NCBI Taxonomy" id="1828756"/>
    <lineage>
        <taxon>Bacteria</taxon>
        <taxon>Bacillati</taxon>
        <taxon>Cyanobacteriota</taxon>
        <taxon>Cyanophyceae</taxon>
        <taxon>Oscillatoriophycideae</taxon>
        <taxon>Chroococcales</taxon>
        <taxon>Geminocystaceae</taxon>
        <taxon>Cyanobacterium</taxon>
    </lineage>
</organism>
<name>A0ABR9V5X8_9CHRO</name>
<accession>A0ABR9V5X8</accession>
<dbReference type="InterPro" id="IPR022512">
    <property type="entry name" value="CHP03792"/>
</dbReference>
<gene>
    <name evidence="1" type="ORF">IQ215_11395</name>
</gene>
<protein>
    <submittedName>
        <fullName evidence="1">TIGR03792 family protein</fullName>
    </submittedName>
</protein>